<name>A0A0D7CLH7_9ACTN</name>
<feature type="transmembrane region" description="Helical" evidence="1">
    <location>
        <begin position="117"/>
        <end position="134"/>
    </location>
</feature>
<dbReference type="Pfam" id="PF23636">
    <property type="entry name" value="DUF7144"/>
    <property type="match status" value="1"/>
</dbReference>
<dbReference type="InterPro" id="IPR055568">
    <property type="entry name" value="DUF7144"/>
</dbReference>
<comment type="caution">
    <text evidence="3">The sequence shown here is derived from an EMBL/GenBank/DDBJ whole genome shotgun (WGS) entry which is preliminary data.</text>
</comment>
<gene>
    <name evidence="3" type="ORF">SNA_19085</name>
</gene>
<keyword evidence="1" id="KW-0812">Transmembrane</keyword>
<evidence type="ECO:0000313" key="4">
    <source>
        <dbReference type="Proteomes" id="UP000032458"/>
    </source>
</evidence>
<proteinExistence type="predicted"/>
<keyword evidence="1" id="KW-1133">Transmembrane helix</keyword>
<sequence length="142" mass="14955">MATHAGGAPLGNASRTHSTAAEGWTVFAAVLMIFGGIMAIFEGVSAIAKDTVFVSTPHYVFQFNLTGWGVIHLVLGIVVALAGAALFTGAVWARVVGIVLAGLSMLANFIWLPHFPVWAIVVIALDAFIIWALCHAHGVMEE</sequence>
<dbReference type="AlphaFoldDB" id="A0A0D7CLH7"/>
<dbReference type="PATRIC" id="fig|1240678.4.peg.4022"/>
<dbReference type="EMBL" id="JRKI01000026">
    <property type="protein sequence ID" value="KIZ17043.1"/>
    <property type="molecule type" value="Genomic_DNA"/>
</dbReference>
<dbReference type="Proteomes" id="UP000032458">
    <property type="component" value="Unassembled WGS sequence"/>
</dbReference>
<evidence type="ECO:0000259" key="2">
    <source>
        <dbReference type="Pfam" id="PF23636"/>
    </source>
</evidence>
<reference evidence="3 4" key="1">
    <citation type="submission" date="2014-09" db="EMBL/GenBank/DDBJ databases">
        <title>Draft genome sequence of Streptomyces natalensis ATCC 27448, producer of the antifungal pimaricin.</title>
        <authorList>
            <person name="Mendes M.V."/>
            <person name="Beites T."/>
            <person name="Pires S."/>
            <person name="Santos C.L."/>
            <person name="Moradas-Ferreira P."/>
        </authorList>
    </citation>
    <scope>NUCLEOTIDE SEQUENCE [LARGE SCALE GENOMIC DNA]</scope>
    <source>
        <strain evidence="3 4">ATCC 27448</strain>
    </source>
</reference>
<protein>
    <submittedName>
        <fullName evidence="3">Membrane protein</fullName>
    </submittedName>
</protein>
<keyword evidence="4" id="KW-1185">Reference proteome</keyword>
<dbReference type="RefSeq" id="WP_030070987.1">
    <property type="nucleotide sequence ID" value="NZ_JRKI01000026.1"/>
</dbReference>
<accession>A0A0D7CLH7</accession>
<feature type="transmembrane region" description="Helical" evidence="1">
    <location>
        <begin position="92"/>
        <end position="111"/>
    </location>
</feature>
<evidence type="ECO:0000313" key="3">
    <source>
        <dbReference type="EMBL" id="KIZ17043.1"/>
    </source>
</evidence>
<feature type="transmembrane region" description="Helical" evidence="1">
    <location>
        <begin position="68"/>
        <end position="87"/>
    </location>
</feature>
<feature type="domain" description="DUF7144" evidence="2">
    <location>
        <begin position="24"/>
        <end position="136"/>
    </location>
</feature>
<keyword evidence="1" id="KW-0472">Membrane</keyword>
<feature type="transmembrane region" description="Helical" evidence="1">
    <location>
        <begin position="24"/>
        <end position="48"/>
    </location>
</feature>
<evidence type="ECO:0000256" key="1">
    <source>
        <dbReference type="SAM" id="Phobius"/>
    </source>
</evidence>
<organism evidence="3 4">
    <name type="scientific">Streptomyces natalensis ATCC 27448</name>
    <dbReference type="NCBI Taxonomy" id="1240678"/>
    <lineage>
        <taxon>Bacteria</taxon>
        <taxon>Bacillati</taxon>
        <taxon>Actinomycetota</taxon>
        <taxon>Actinomycetes</taxon>
        <taxon>Kitasatosporales</taxon>
        <taxon>Streptomycetaceae</taxon>
        <taxon>Streptomyces</taxon>
    </lineage>
</organism>